<organism evidence="3 4">
    <name type="scientific">Salibaculum griseiflavum</name>
    <dbReference type="NCBI Taxonomy" id="1914409"/>
    <lineage>
        <taxon>Bacteria</taxon>
        <taxon>Pseudomonadati</taxon>
        <taxon>Pseudomonadota</taxon>
        <taxon>Alphaproteobacteria</taxon>
        <taxon>Rhodobacterales</taxon>
        <taxon>Roseobacteraceae</taxon>
        <taxon>Salibaculum</taxon>
    </lineage>
</organism>
<feature type="domain" description="Double zinc ribbon" evidence="2">
    <location>
        <begin position="10"/>
        <end position="72"/>
    </location>
</feature>
<dbReference type="AlphaFoldDB" id="A0A2V1P3C7"/>
<name>A0A2V1P3C7_9RHOB</name>
<dbReference type="Gene3D" id="3.40.50.2020">
    <property type="match status" value="1"/>
</dbReference>
<comment type="caution">
    <text evidence="3">The sequence shown here is derived from an EMBL/GenBank/DDBJ whole genome shotgun (WGS) entry which is preliminary data.</text>
</comment>
<dbReference type="InterPro" id="IPR000836">
    <property type="entry name" value="PRTase_dom"/>
</dbReference>
<reference evidence="4" key="1">
    <citation type="submission" date="2018-05" db="EMBL/GenBank/DDBJ databases">
        <authorList>
            <person name="Du Z."/>
            <person name="Wang X."/>
        </authorList>
    </citation>
    <scope>NUCLEOTIDE SEQUENCE [LARGE SCALE GENOMIC DNA]</scope>
    <source>
        <strain evidence="4">WDS4C29</strain>
    </source>
</reference>
<dbReference type="Proteomes" id="UP000245293">
    <property type="component" value="Unassembled WGS sequence"/>
</dbReference>
<dbReference type="InterPro" id="IPR051910">
    <property type="entry name" value="ComF/GntX_DNA_util-trans"/>
</dbReference>
<dbReference type="RefSeq" id="WP_109388528.1">
    <property type="nucleotide sequence ID" value="NZ_QETF01000007.1"/>
</dbReference>
<dbReference type="GO" id="GO:0016757">
    <property type="term" value="F:glycosyltransferase activity"/>
    <property type="evidence" value="ECO:0007669"/>
    <property type="project" value="UniProtKB-KW"/>
</dbReference>
<dbReference type="OrthoDB" id="9779910at2"/>
<dbReference type="CDD" id="cd06223">
    <property type="entry name" value="PRTases_typeI"/>
    <property type="match status" value="1"/>
</dbReference>
<keyword evidence="3" id="KW-0328">Glycosyltransferase</keyword>
<sequence>MIRTAIQSLVEAVYPPQCAMCDARTAVDFSLCGACWRDTPFIEGLTCDACGCPLPGQPGASGESDALCDDCLRIARPWARGRAAFAYRDLGRRMVLRLKHGDRIELARAAAPWLFRAARPIWSERPVLVPVPLHWRRLAQRKYNQSAVLAQRLSELAPSDYMPDALQRTRATAALDGQDRDARFKTLAGAIRPHPKRLGILEGRQVIIIDDVMTSGATFAAATEACLDAGASEVCVLALARVTKDT</sequence>
<proteinExistence type="inferred from homology"/>
<evidence type="ECO:0000313" key="4">
    <source>
        <dbReference type="Proteomes" id="UP000245293"/>
    </source>
</evidence>
<evidence type="ECO:0000259" key="2">
    <source>
        <dbReference type="Pfam" id="PF18912"/>
    </source>
</evidence>
<dbReference type="PANTHER" id="PTHR47505">
    <property type="entry name" value="DNA UTILIZATION PROTEIN YHGH"/>
    <property type="match status" value="1"/>
</dbReference>
<protein>
    <submittedName>
        <fullName evidence="3">Amidophosphoribosyltransferase</fullName>
    </submittedName>
</protein>
<gene>
    <name evidence="3" type="ORF">DFK10_08255</name>
</gene>
<dbReference type="Pfam" id="PF18912">
    <property type="entry name" value="DZR_2"/>
    <property type="match status" value="1"/>
</dbReference>
<keyword evidence="4" id="KW-1185">Reference proteome</keyword>
<evidence type="ECO:0000313" key="3">
    <source>
        <dbReference type="EMBL" id="PWG17029.1"/>
    </source>
</evidence>
<dbReference type="SUPFAM" id="SSF53271">
    <property type="entry name" value="PRTase-like"/>
    <property type="match status" value="1"/>
</dbReference>
<dbReference type="EMBL" id="QETF01000007">
    <property type="protein sequence ID" value="PWG17029.1"/>
    <property type="molecule type" value="Genomic_DNA"/>
</dbReference>
<accession>A0A2V1P3C7</accession>
<evidence type="ECO:0000256" key="1">
    <source>
        <dbReference type="ARBA" id="ARBA00008007"/>
    </source>
</evidence>
<keyword evidence="3" id="KW-0808">Transferase</keyword>
<dbReference type="InterPro" id="IPR029057">
    <property type="entry name" value="PRTase-like"/>
</dbReference>
<dbReference type="PANTHER" id="PTHR47505:SF1">
    <property type="entry name" value="DNA UTILIZATION PROTEIN YHGH"/>
    <property type="match status" value="1"/>
</dbReference>
<comment type="similarity">
    <text evidence="1">Belongs to the ComF/GntX family.</text>
</comment>
<dbReference type="InterPro" id="IPR044005">
    <property type="entry name" value="DZR_2"/>
</dbReference>